<dbReference type="EMBL" id="QRMS01000002">
    <property type="protein sequence ID" value="RHJ88347.1"/>
    <property type="molecule type" value="Genomic_DNA"/>
</dbReference>
<dbReference type="Gene3D" id="3.10.310.70">
    <property type="match status" value="1"/>
</dbReference>
<dbReference type="InterPro" id="IPR013108">
    <property type="entry name" value="Amidohydro_3"/>
</dbReference>
<dbReference type="InterPro" id="IPR033932">
    <property type="entry name" value="YtcJ-like"/>
</dbReference>
<dbReference type="SUPFAM" id="SSF51338">
    <property type="entry name" value="Composite domain of metallo-dependent hydrolases"/>
    <property type="match status" value="1"/>
</dbReference>
<dbReference type="InterPro" id="IPR011059">
    <property type="entry name" value="Metal-dep_hydrolase_composite"/>
</dbReference>
<dbReference type="Gene3D" id="2.30.40.10">
    <property type="entry name" value="Urease, subunit C, domain 1"/>
    <property type="match status" value="1"/>
</dbReference>
<feature type="domain" description="Amidohydrolase 3" evidence="1">
    <location>
        <begin position="51"/>
        <end position="532"/>
    </location>
</feature>
<dbReference type="Gene3D" id="3.20.20.140">
    <property type="entry name" value="Metal-dependent hydrolases"/>
    <property type="match status" value="1"/>
</dbReference>
<accession>A0A415E3W5</accession>
<dbReference type="CDD" id="cd01300">
    <property type="entry name" value="YtcJ_like"/>
    <property type="match status" value="1"/>
</dbReference>
<dbReference type="SUPFAM" id="SSF51556">
    <property type="entry name" value="Metallo-dependent hydrolases"/>
    <property type="match status" value="1"/>
</dbReference>
<gene>
    <name evidence="2" type="ORF">DW099_08045</name>
</gene>
<dbReference type="PANTHER" id="PTHR22642:SF2">
    <property type="entry name" value="PROTEIN LONG AFTER FAR-RED 3"/>
    <property type="match status" value="1"/>
</dbReference>
<evidence type="ECO:0000259" key="1">
    <source>
        <dbReference type="Pfam" id="PF07969"/>
    </source>
</evidence>
<dbReference type="Proteomes" id="UP000284841">
    <property type="component" value="Unassembled WGS sequence"/>
</dbReference>
<reference evidence="2 3" key="1">
    <citation type="submission" date="2018-08" db="EMBL/GenBank/DDBJ databases">
        <title>A genome reference for cultivated species of the human gut microbiota.</title>
        <authorList>
            <person name="Zou Y."/>
            <person name="Xue W."/>
            <person name="Luo G."/>
        </authorList>
    </citation>
    <scope>NUCLEOTIDE SEQUENCE [LARGE SCALE GENOMIC DNA]</scope>
    <source>
        <strain evidence="2 3">AM07-24</strain>
    </source>
</reference>
<dbReference type="STRING" id="1776384.GCA_900086585_03951"/>
<keyword evidence="3" id="KW-1185">Reference proteome</keyword>
<dbReference type="InterPro" id="IPR032466">
    <property type="entry name" value="Metal_Hydrolase"/>
</dbReference>
<comment type="caution">
    <text evidence="2">The sequence shown here is derived from an EMBL/GenBank/DDBJ whole genome shotgun (WGS) entry which is preliminary data.</text>
</comment>
<evidence type="ECO:0000313" key="2">
    <source>
        <dbReference type="EMBL" id="RHJ88347.1"/>
    </source>
</evidence>
<dbReference type="RefSeq" id="WP_118335009.1">
    <property type="nucleotide sequence ID" value="NZ_AP025567.1"/>
</dbReference>
<dbReference type="Pfam" id="PF07969">
    <property type="entry name" value="Amidohydro_3"/>
    <property type="match status" value="1"/>
</dbReference>
<dbReference type="PANTHER" id="PTHR22642">
    <property type="entry name" value="IMIDAZOLONEPROPIONASE"/>
    <property type="match status" value="1"/>
</dbReference>
<dbReference type="AlphaFoldDB" id="A0A415E3W5"/>
<protein>
    <submittedName>
        <fullName evidence="2">Amidohydrolase</fullName>
    </submittedName>
</protein>
<organism evidence="2 3">
    <name type="scientific">Emergencia timonensis</name>
    <dbReference type="NCBI Taxonomy" id="1776384"/>
    <lineage>
        <taxon>Bacteria</taxon>
        <taxon>Bacillati</taxon>
        <taxon>Bacillota</taxon>
        <taxon>Clostridia</taxon>
        <taxon>Peptostreptococcales</taxon>
        <taxon>Anaerovoracaceae</taxon>
        <taxon>Emergencia</taxon>
    </lineage>
</organism>
<dbReference type="OrthoDB" id="9767366at2"/>
<name>A0A415E3W5_9FIRM</name>
<sequence>MDTIYYGGPILTMENQNDVPEAVLVKRGMIKKVGTLREVLDAADKNVKKKNLNGRCLMPAFIDAHGHISMNGQMALCADLSECTSFADIITVMKQYIVAKKMTAKDIVVGFGYDHNFLKEQSHPGKEILDQVSKDIPIMIMHVSGHLGCVNSAMLALAGIDSSTEDPQGGKIGRVDGSQEPDGYLEEAGMLSVQSTVMKKMKVNIREIMKGMQKVYIENGVTTVQDGATNKMALKLLKLSNTLGALKIDVVAYPLMNDGGREVIKDNPKMVRTYKKHLKLGGYKVVLDGSPQGRSAWMSQPYLGGEEDYCGYPWMPDEEVYQYALQAVDDNQQLLAHCNGDAAGDQFLNAYESALAKSSNPNKDNLRPVMIHCQTARNDQLDRMAEMNMVASIFVGHVYYWGDIHVKNFGEERGNHISPVKDAMDRGLSVNFHQDTPVTKPYMMHSVWCAVNRISRNGTVIGADQKISVYDALKAVTINAAYEYFEEDSKGSIKEGKRADLVILDRNPLETEAMELKDIKVLETIKDGKTIYVRK</sequence>
<evidence type="ECO:0000313" key="3">
    <source>
        <dbReference type="Proteomes" id="UP000284841"/>
    </source>
</evidence>
<dbReference type="GO" id="GO:0016810">
    <property type="term" value="F:hydrolase activity, acting on carbon-nitrogen (but not peptide) bonds"/>
    <property type="evidence" value="ECO:0007669"/>
    <property type="project" value="InterPro"/>
</dbReference>
<proteinExistence type="predicted"/>
<keyword evidence="2" id="KW-0378">Hydrolase</keyword>